<dbReference type="SUPFAM" id="SSF53649">
    <property type="entry name" value="Alkaline phosphatase-like"/>
    <property type="match status" value="1"/>
</dbReference>
<comment type="caution">
    <text evidence="5">The sequence shown here is derived from an EMBL/GenBank/DDBJ whole genome shotgun (WGS) entry which is preliminary data.</text>
</comment>
<accession>A0A0J1BL27</accession>
<evidence type="ECO:0000313" key="6">
    <source>
        <dbReference type="Proteomes" id="UP000036367"/>
    </source>
</evidence>
<dbReference type="AlphaFoldDB" id="A0A0J1BL27"/>
<dbReference type="PANTHER" id="PTHR42693:SF53">
    <property type="entry name" value="ENDO-4-O-SULFATASE"/>
    <property type="match status" value="1"/>
</dbReference>
<dbReference type="EMBL" id="LECT01000007">
    <property type="protein sequence ID" value="KLU07212.1"/>
    <property type="molecule type" value="Genomic_DNA"/>
</dbReference>
<name>A0A0J1BL27_RHOIS</name>
<keyword evidence="2 5" id="KW-0378">Hydrolase</keyword>
<dbReference type="OrthoDB" id="272794at2"/>
<dbReference type="InterPro" id="IPR050738">
    <property type="entry name" value="Sulfatase"/>
</dbReference>
<reference evidence="5" key="1">
    <citation type="submission" date="2015-05" db="EMBL/GenBank/DDBJ databases">
        <title>Permanent draft genome of Rhodopirellula islandicus K833.</title>
        <authorList>
            <person name="Kizina J."/>
            <person name="Richter M."/>
            <person name="Glockner F.O."/>
            <person name="Harder J."/>
        </authorList>
    </citation>
    <scope>NUCLEOTIDE SEQUENCE [LARGE SCALE GENOMIC DNA]</scope>
    <source>
        <strain evidence="5">K833</strain>
    </source>
</reference>
<dbReference type="InterPro" id="IPR000917">
    <property type="entry name" value="Sulfatase_N"/>
</dbReference>
<dbReference type="FunFam" id="3.40.720.10:FF:000099">
    <property type="entry name" value="Arylsulphatase A"/>
    <property type="match status" value="1"/>
</dbReference>
<dbReference type="GO" id="GO:0047753">
    <property type="term" value="F:choline-sulfatase activity"/>
    <property type="evidence" value="ECO:0007669"/>
    <property type="project" value="UniProtKB-EC"/>
</dbReference>
<evidence type="ECO:0000259" key="4">
    <source>
        <dbReference type="Pfam" id="PF00884"/>
    </source>
</evidence>
<dbReference type="CDD" id="cd16151">
    <property type="entry name" value="sulfatase_like"/>
    <property type="match status" value="1"/>
</dbReference>
<protein>
    <submittedName>
        <fullName evidence="5">Choline-sulfatase</fullName>
        <ecNumber evidence="5">3.1.6.6</ecNumber>
    </submittedName>
</protein>
<dbReference type="Gene3D" id="3.40.720.10">
    <property type="entry name" value="Alkaline Phosphatase, subunit A"/>
    <property type="match status" value="1"/>
</dbReference>
<dbReference type="EC" id="3.1.6.6" evidence="5"/>
<evidence type="ECO:0000313" key="5">
    <source>
        <dbReference type="EMBL" id="KLU07212.1"/>
    </source>
</evidence>
<evidence type="ECO:0000256" key="2">
    <source>
        <dbReference type="ARBA" id="ARBA00022801"/>
    </source>
</evidence>
<dbReference type="PATRIC" id="fig|595434.4.peg.972"/>
<dbReference type="STRING" id="595434.RISK_001013"/>
<comment type="similarity">
    <text evidence="1">Belongs to the sulfatase family.</text>
</comment>
<sequence length="462" mass="51553">MRFLLILLGCLPLTVSSADDSRPNIVLIMADDIGIEGLGCYGGVSYDTPALDQLASGGVRFTHAYSQPLCTPTRVQLMSGKYNHRNWKTFGILDPNLKTFGHRMKEEGYATAIFGKWQLQSYDPPGYPGAEDRRGTGMHPQDAGFDQYALYHALHTEDKGSRYANPTMLEGEAGQGGELKTYPGQFGEDVWVEKTIDFLKQDRNEPAFVYYPMALPHWPFVPTPISDDWDPSQPVVEQLKYFKDMVEYMDVAVGNLIQGLQANGLRDNTIVIFYGDNGTHLKVVSKLSDGRSIRGGKGLTKQTGIHVPLIVSWPGHIQPAVSDKLIDASDFYPTLIELAGGEVPEDPTMDGISFAPELFGQEGPKKESLFFWYDPRPGEDKSQFTREVFALNRTHKVFRDGRLFRLTDRPLEEIAIDLDHATEQDRAAMKELHQRITEAMAGVDEPPLLDATGQPIAQQISR</sequence>
<evidence type="ECO:0000256" key="1">
    <source>
        <dbReference type="ARBA" id="ARBA00008779"/>
    </source>
</evidence>
<evidence type="ECO:0000256" key="3">
    <source>
        <dbReference type="SAM" id="MobiDB-lite"/>
    </source>
</evidence>
<dbReference type="RefSeq" id="WP_047812958.1">
    <property type="nucleotide sequence ID" value="NZ_LECT01000007.1"/>
</dbReference>
<feature type="region of interest" description="Disordered" evidence="3">
    <location>
        <begin position="441"/>
        <end position="462"/>
    </location>
</feature>
<dbReference type="PANTHER" id="PTHR42693">
    <property type="entry name" value="ARYLSULFATASE FAMILY MEMBER"/>
    <property type="match status" value="1"/>
</dbReference>
<dbReference type="InterPro" id="IPR017850">
    <property type="entry name" value="Alkaline_phosphatase_core_sf"/>
</dbReference>
<proteinExistence type="inferred from homology"/>
<dbReference type="GO" id="GO:0004065">
    <property type="term" value="F:arylsulfatase activity"/>
    <property type="evidence" value="ECO:0007669"/>
    <property type="project" value="TreeGrafter"/>
</dbReference>
<organism evidence="5 6">
    <name type="scientific">Rhodopirellula islandica</name>
    <dbReference type="NCBI Taxonomy" id="595434"/>
    <lineage>
        <taxon>Bacteria</taxon>
        <taxon>Pseudomonadati</taxon>
        <taxon>Planctomycetota</taxon>
        <taxon>Planctomycetia</taxon>
        <taxon>Pirellulales</taxon>
        <taxon>Pirellulaceae</taxon>
        <taxon>Rhodopirellula</taxon>
    </lineage>
</organism>
<dbReference type="Proteomes" id="UP000036367">
    <property type="component" value="Unassembled WGS sequence"/>
</dbReference>
<feature type="domain" description="Sulfatase N-terminal" evidence="4">
    <location>
        <begin position="23"/>
        <end position="340"/>
    </location>
</feature>
<dbReference type="Pfam" id="PF00884">
    <property type="entry name" value="Sulfatase"/>
    <property type="match status" value="1"/>
</dbReference>
<gene>
    <name evidence="5" type="ORF">RISK_001013</name>
</gene>
<keyword evidence="6" id="KW-1185">Reference proteome</keyword>